<dbReference type="EMBL" id="CP014672">
    <property type="protein sequence ID" value="ANW98540.1"/>
    <property type="molecule type" value="Genomic_DNA"/>
</dbReference>
<dbReference type="InterPro" id="IPR037126">
    <property type="entry name" value="PdaC/RsiV-like_sf"/>
</dbReference>
<gene>
    <name evidence="2" type="ORF">CSTERTH_05560</name>
</gene>
<evidence type="ECO:0000313" key="2">
    <source>
        <dbReference type="EMBL" id="ANW98540.1"/>
    </source>
</evidence>
<dbReference type="AlphaFoldDB" id="A0A1B1YCQ4"/>
<sequence length="201" mass="22519">MLLIRRPVDIITRVYRRPDITMLYPQAAGHENVNATALMNVKIRNAVMELIKSLAQPGLKTTINGSFEIKNNQRGILSILLVGMAEFGGAHPMTVAKSLTMDTLTGESFELSQLFSPGYADIINAEIKRQIKERDIPLLDGFKGISPNQNYYVSDHTLVVYYQLYELSPYAAGFPYFPIPLYMLSGVIPENGLLTRLGYFI</sequence>
<dbReference type="RefSeq" id="WP_015358857.1">
    <property type="nucleotide sequence ID" value="NZ_CP014672.1"/>
</dbReference>
<dbReference type="OrthoDB" id="5637at2"/>
<protein>
    <recommendedName>
        <fullName evidence="1">DUF3298 domain-containing protein</fullName>
    </recommendedName>
</protein>
<evidence type="ECO:0000259" key="1">
    <source>
        <dbReference type="Pfam" id="PF11738"/>
    </source>
</evidence>
<dbReference type="Gene3D" id="3.30.565.40">
    <property type="entry name" value="Fervidobacterium nodosum Rt17-B1 like"/>
    <property type="match status" value="1"/>
</dbReference>
<dbReference type="Gene3D" id="3.90.640.20">
    <property type="entry name" value="Heat-shock cognate protein, ATPase"/>
    <property type="match status" value="1"/>
</dbReference>
<dbReference type="InterPro" id="IPR021729">
    <property type="entry name" value="DUF3298"/>
</dbReference>
<proteinExistence type="predicted"/>
<evidence type="ECO:0000313" key="3">
    <source>
        <dbReference type="Proteomes" id="UP000092971"/>
    </source>
</evidence>
<accession>A0A1B1YCQ4</accession>
<organism evidence="2 3">
    <name type="scientific">Thermoclostridium stercorarium subsp. thermolacticum DSM 2910</name>
    <dbReference type="NCBI Taxonomy" id="1121336"/>
    <lineage>
        <taxon>Bacteria</taxon>
        <taxon>Bacillati</taxon>
        <taxon>Bacillota</taxon>
        <taxon>Clostridia</taxon>
        <taxon>Eubacteriales</taxon>
        <taxon>Oscillospiraceae</taxon>
        <taxon>Thermoclostridium</taxon>
    </lineage>
</organism>
<feature type="domain" description="DUF3298" evidence="1">
    <location>
        <begin position="113"/>
        <end position="181"/>
    </location>
</feature>
<dbReference type="Proteomes" id="UP000092971">
    <property type="component" value="Chromosome"/>
</dbReference>
<dbReference type="Pfam" id="PF11738">
    <property type="entry name" value="DUF3298"/>
    <property type="match status" value="1"/>
</dbReference>
<reference evidence="2 3" key="1">
    <citation type="submission" date="2016-02" db="EMBL/GenBank/DDBJ databases">
        <title>Comparison of Clostridium stercorarium subspecies using comparative genomics and transcriptomics.</title>
        <authorList>
            <person name="Schellenberg J."/>
            <person name="Thallinger G."/>
            <person name="Levin D.B."/>
            <person name="Zhang X."/>
            <person name="Alvare G."/>
            <person name="Fristensky B."/>
            <person name="Sparling R."/>
        </authorList>
    </citation>
    <scope>NUCLEOTIDE SEQUENCE [LARGE SCALE GENOMIC DNA]</scope>
    <source>
        <strain evidence="2 3">DSM 2910</strain>
    </source>
</reference>
<name>A0A1B1YCQ4_THEST</name>